<dbReference type="Pfam" id="PF13302">
    <property type="entry name" value="Acetyltransf_3"/>
    <property type="match status" value="1"/>
</dbReference>
<dbReference type="EMBL" id="CP061336">
    <property type="protein sequence ID" value="QNU65415.1"/>
    <property type="molecule type" value="Genomic_DNA"/>
</dbReference>
<name>A0A4U7JIH9_9FIRM</name>
<dbReference type="Gene3D" id="3.40.630.30">
    <property type="match status" value="1"/>
</dbReference>
<dbReference type="InterPro" id="IPR016181">
    <property type="entry name" value="Acyl_CoA_acyltransferase"/>
</dbReference>
<protein>
    <submittedName>
        <fullName evidence="1">GNAT family N-acetyltransferase</fullName>
    </submittedName>
</protein>
<proteinExistence type="predicted"/>
<dbReference type="AlphaFoldDB" id="A0A4U7JIH9"/>
<dbReference type="Proteomes" id="UP000306409">
    <property type="component" value="Chromosome"/>
</dbReference>
<dbReference type="KEGG" id="rher:EHE19_010745"/>
<accession>A0A4U7JIH9</accession>
<evidence type="ECO:0000313" key="2">
    <source>
        <dbReference type="Proteomes" id="UP000306409"/>
    </source>
</evidence>
<dbReference type="SUPFAM" id="SSF55729">
    <property type="entry name" value="Acyl-CoA N-acyltransferases (Nat)"/>
    <property type="match status" value="1"/>
</dbReference>
<keyword evidence="2" id="KW-1185">Reference proteome</keyword>
<evidence type="ECO:0000313" key="1">
    <source>
        <dbReference type="EMBL" id="QNU65415.1"/>
    </source>
</evidence>
<reference evidence="1 2" key="1">
    <citation type="submission" date="2020-09" db="EMBL/GenBank/DDBJ databases">
        <title>Characterization and genome sequencing of Ruminiclostridium sp. nov. MA18.</title>
        <authorList>
            <person name="Rettenmaier R."/>
            <person name="Kowollik M.-L."/>
            <person name="Liebl W."/>
            <person name="Zverlov V."/>
        </authorList>
    </citation>
    <scope>NUCLEOTIDE SEQUENCE [LARGE SCALE GENOMIC DNA]</scope>
    <source>
        <strain evidence="1 2">MA18</strain>
    </source>
</reference>
<dbReference type="PANTHER" id="PTHR43792">
    <property type="entry name" value="GNAT FAMILY, PUTATIVE (AFU_ORTHOLOGUE AFUA_3G00765)-RELATED-RELATED"/>
    <property type="match status" value="1"/>
</dbReference>
<dbReference type="GO" id="GO:0016747">
    <property type="term" value="F:acyltransferase activity, transferring groups other than amino-acyl groups"/>
    <property type="evidence" value="ECO:0007669"/>
    <property type="project" value="InterPro"/>
</dbReference>
<sequence length="185" mass="21246">MKHMGSKTIETDRLILRKFNLGDANNMFTNWANDDEVTKYLTWPAHKSVEESEKIIGMWIKDYDSQNFYQWCIELKQTGEAIGGISVVNIKEDIRSVEVGYCIGRKYWGQGITSEAFGALITFFFEEVQVNRIEARHDINNPNSGRVMEKCGLIKEGVQKQGLKNNNGINDSVIYGLVRDDWKQN</sequence>
<keyword evidence="1" id="KW-0808">Transferase</keyword>
<dbReference type="InterPro" id="IPR051531">
    <property type="entry name" value="N-acetyltransferase"/>
</dbReference>
<gene>
    <name evidence="1" type="ORF">EHE19_010745</name>
</gene>
<dbReference type="OrthoDB" id="9785602at2"/>
<organism evidence="1 2">
    <name type="scientific">Ruminiclostridium herbifermentans</name>
    <dbReference type="NCBI Taxonomy" id="2488810"/>
    <lineage>
        <taxon>Bacteria</taxon>
        <taxon>Bacillati</taxon>
        <taxon>Bacillota</taxon>
        <taxon>Clostridia</taxon>
        <taxon>Eubacteriales</taxon>
        <taxon>Oscillospiraceae</taxon>
        <taxon>Ruminiclostridium</taxon>
    </lineage>
</organism>
<dbReference type="RefSeq" id="WP_137695932.1">
    <property type="nucleotide sequence ID" value="NZ_CP061336.1"/>
</dbReference>
<dbReference type="InterPro" id="IPR000182">
    <property type="entry name" value="GNAT_dom"/>
</dbReference>